<evidence type="ECO:0000256" key="3">
    <source>
        <dbReference type="ARBA" id="ARBA00022490"/>
    </source>
</evidence>
<evidence type="ECO:0000313" key="9">
    <source>
        <dbReference type="EMBL" id="MRY84922.1"/>
    </source>
</evidence>
<dbReference type="Pfam" id="PF03572">
    <property type="entry name" value="Peptidase_S41"/>
    <property type="match status" value="1"/>
</dbReference>
<dbReference type="PANTHER" id="PTHR43253">
    <property type="entry name" value="TRICORN PROTEASE HOMOLOG 2-RELATED"/>
    <property type="match status" value="1"/>
</dbReference>
<dbReference type="EMBL" id="WKMW01000010">
    <property type="protein sequence ID" value="MRY84922.1"/>
    <property type="molecule type" value="Genomic_DNA"/>
</dbReference>
<evidence type="ECO:0000256" key="5">
    <source>
        <dbReference type="ARBA" id="ARBA00022801"/>
    </source>
</evidence>
<evidence type="ECO:0000313" key="13">
    <source>
        <dbReference type="Proteomes" id="UP000471216"/>
    </source>
</evidence>
<dbReference type="InterPro" id="IPR012393">
    <property type="entry name" value="Tricorn_protease"/>
</dbReference>
<evidence type="ECO:0000313" key="12">
    <source>
        <dbReference type="Proteomes" id="UP000450599"/>
    </source>
</evidence>
<dbReference type="InterPro" id="IPR005151">
    <property type="entry name" value="Tail-specific_protease"/>
</dbReference>
<dbReference type="Proteomes" id="UP000095332">
    <property type="component" value="Unassembled WGS sequence"/>
</dbReference>
<proteinExistence type="inferred from homology"/>
<keyword evidence="4" id="KW-0645">Protease</keyword>
<comment type="similarity">
    <text evidence="2">Belongs to the peptidase S41B family.</text>
</comment>
<dbReference type="GO" id="GO:0006508">
    <property type="term" value="P:proteolysis"/>
    <property type="evidence" value="ECO:0007669"/>
    <property type="project" value="UniProtKB-KW"/>
</dbReference>
<organism evidence="8 11">
    <name type="scientific">Parabacteroides distasonis</name>
    <dbReference type="NCBI Taxonomy" id="823"/>
    <lineage>
        <taxon>Bacteria</taxon>
        <taxon>Pseudomonadati</taxon>
        <taxon>Bacteroidota</taxon>
        <taxon>Bacteroidia</taxon>
        <taxon>Bacteroidales</taxon>
        <taxon>Tannerellaceae</taxon>
        <taxon>Parabacteroides</taxon>
    </lineage>
</organism>
<keyword evidence="6" id="KW-0720">Serine protease</keyword>
<dbReference type="EMBL" id="WKMX01000009">
    <property type="protein sequence ID" value="MRZ06613.1"/>
    <property type="molecule type" value="Genomic_DNA"/>
</dbReference>
<dbReference type="AlphaFoldDB" id="A0A174VRP9"/>
<dbReference type="PANTHER" id="PTHR43253:SF1">
    <property type="entry name" value="TRICORN PROTEASE HOMOLOG 2-RELATED"/>
    <property type="match status" value="1"/>
</dbReference>
<sequence>MKHYKIYLTLFISTLLFSCREENPAVFNPQDQLFFSSWDEIFESYWNGMNYSYAFWDIDPTDWDAVYREYKPRFKDLEFKNSEDSATVKELFEGMTENLIDHHYLLTLYKENGEEWFQIRPAINNDIKKRDYFHLPFSEESLRKTIEANEEKGRIKQWCSAQVNDLQLHSYCIDKNIVYFRLNTFALYDNIAHPEVEKTWDNYLSLIETTPDLKGIVIDTRCNGGGSIVDLSFILSPLITQETTFGYTRSKNGMGRLDYTPWSPFILYPASKADGELEYLKEIQIERNLENIPIVALADLHSVSMGEITPMAICSLPNGCFIGETTWGGHGPLTGNFNGTYGGAFANKAFEVYTSTSHTKNIDGTIYEGIGLTPDIEALYNEEAFMQGNDTQLERAIQYIQTGK</sequence>
<keyword evidence="3" id="KW-0963">Cytoplasm</keyword>
<protein>
    <submittedName>
        <fullName evidence="8">Peptidase family S41</fullName>
    </submittedName>
</protein>
<dbReference type="InterPro" id="IPR029045">
    <property type="entry name" value="ClpP/crotonase-like_dom_sf"/>
</dbReference>
<feature type="domain" description="Tail specific protease" evidence="7">
    <location>
        <begin position="161"/>
        <end position="379"/>
    </location>
</feature>
<accession>A0A174VRP9</accession>
<dbReference type="SMART" id="SM00245">
    <property type="entry name" value="TSPc"/>
    <property type="match status" value="1"/>
</dbReference>
<evidence type="ECO:0000313" key="8">
    <source>
        <dbReference type="EMBL" id="CUQ34545.1"/>
    </source>
</evidence>
<gene>
    <name evidence="8" type="ORF">ERS852560_02293</name>
    <name evidence="10" type="ORF">GKD54_10335</name>
    <name evidence="9" type="ORF">GKD58_11755</name>
</gene>
<name>A0A174VRP9_PARDI</name>
<dbReference type="Proteomes" id="UP000450599">
    <property type="component" value="Unassembled WGS sequence"/>
</dbReference>
<dbReference type="Gene3D" id="3.90.226.10">
    <property type="entry name" value="2-enoyl-CoA Hydratase, Chain A, domain 1"/>
    <property type="match status" value="1"/>
</dbReference>
<dbReference type="RefSeq" id="WP_057328588.1">
    <property type="nucleotide sequence ID" value="NZ_CAJSZN010000015.1"/>
</dbReference>
<evidence type="ECO:0000313" key="11">
    <source>
        <dbReference type="Proteomes" id="UP000095332"/>
    </source>
</evidence>
<dbReference type="GO" id="GO:0005737">
    <property type="term" value="C:cytoplasm"/>
    <property type="evidence" value="ECO:0007669"/>
    <property type="project" value="UniProtKB-SubCell"/>
</dbReference>
<dbReference type="GO" id="GO:0008236">
    <property type="term" value="F:serine-type peptidase activity"/>
    <property type="evidence" value="ECO:0007669"/>
    <property type="project" value="UniProtKB-KW"/>
</dbReference>
<evidence type="ECO:0000313" key="10">
    <source>
        <dbReference type="EMBL" id="MRZ06613.1"/>
    </source>
</evidence>
<reference evidence="12 13" key="2">
    <citation type="journal article" date="2019" name="Nat. Med.">
        <title>A library of human gut bacterial isolates paired with longitudinal multiomics data enables mechanistic microbiome research.</title>
        <authorList>
            <person name="Poyet M."/>
            <person name="Groussin M."/>
            <person name="Gibbons S.M."/>
            <person name="Avila-Pacheco J."/>
            <person name="Jiang X."/>
            <person name="Kearney S.M."/>
            <person name="Perrotta A.R."/>
            <person name="Berdy B."/>
            <person name="Zhao S."/>
            <person name="Lieberman T.D."/>
            <person name="Swanson P.K."/>
            <person name="Smith M."/>
            <person name="Roesemann S."/>
            <person name="Alexander J.E."/>
            <person name="Rich S.A."/>
            <person name="Livny J."/>
            <person name="Vlamakis H."/>
            <person name="Clish C."/>
            <person name="Bullock K."/>
            <person name="Deik A."/>
            <person name="Scott J."/>
            <person name="Pierce K.A."/>
            <person name="Xavier R.J."/>
            <person name="Alm E.J."/>
        </authorList>
    </citation>
    <scope>NUCLEOTIDE SEQUENCE [LARGE SCALE GENOMIC DNA]</scope>
    <source>
        <strain evidence="10 13">BIOML-A10</strain>
        <strain evidence="9 12">BIOML-A11</strain>
    </source>
</reference>
<evidence type="ECO:0000256" key="4">
    <source>
        <dbReference type="ARBA" id="ARBA00022670"/>
    </source>
</evidence>
<evidence type="ECO:0000256" key="6">
    <source>
        <dbReference type="ARBA" id="ARBA00022825"/>
    </source>
</evidence>
<dbReference type="SUPFAM" id="SSF52096">
    <property type="entry name" value="ClpP/crotonase"/>
    <property type="match status" value="1"/>
</dbReference>
<reference evidence="8 11" key="1">
    <citation type="submission" date="2015-09" db="EMBL/GenBank/DDBJ databases">
        <authorList>
            <consortium name="Pathogen Informatics"/>
        </authorList>
    </citation>
    <scope>NUCLEOTIDE SEQUENCE [LARGE SCALE GENOMIC DNA]</scope>
    <source>
        <strain evidence="8 11">2789STDY5834948</strain>
    </source>
</reference>
<evidence type="ECO:0000256" key="1">
    <source>
        <dbReference type="ARBA" id="ARBA00004496"/>
    </source>
</evidence>
<keyword evidence="5" id="KW-0378">Hydrolase</keyword>
<comment type="subcellular location">
    <subcellularLocation>
        <location evidence="1">Cytoplasm</location>
    </subcellularLocation>
</comment>
<dbReference type="EMBL" id="CZBM01000009">
    <property type="protein sequence ID" value="CUQ34545.1"/>
    <property type="molecule type" value="Genomic_DNA"/>
</dbReference>
<dbReference type="Proteomes" id="UP000471216">
    <property type="component" value="Unassembled WGS sequence"/>
</dbReference>
<dbReference type="PROSITE" id="PS51257">
    <property type="entry name" value="PROKAR_LIPOPROTEIN"/>
    <property type="match status" value="1"/>
</dbReference>
<dbReference type="Gene3D" id="3.30.750.44">
    <property type="match status" value="1"/>
</dbReference>
<evidence type="ECO:0000259" key="7">
    <source>
        <dbReference type="SMART" id="SM00245"/>
    </source>
</evidence>
<evidence type="ECO:0000256" key="2">
    <source>
        <dbReference type="ARBA" id="ARBA00008524"/>
    </source>
</evidence>